<reference evidence="3 4" key="1">
    <citation type="submission" date="2019-07" db="EMBL/GenBank/DDBJ databases">
        <title>Genome assembly of two rare yeast pathogens: Diutina rugosa and Trichomonascus ciferrii.</title>
        <authorList>
            <person name="Mixao V."/>
            <person name="Saus E."/>
            <person name="Hansen A."/>
            <person name="Lass-Flor C."/>
            <person name="Gabaldon T."/>
        </authorList>
    </citation>
    <scope>NUCLEOTIDE SEQUENCE [LARGE SCALE GENOMIC DNA]</scope>
    <source>
        <strain evidence="3 4">CBS 613</strain>
    </source>
</reference>
<dbReference type="PANTHER" id="PTHR18063">
    <property type="entry name" value="NF-E2 INDUCIBLE PROTEIN"/>
    <property type="match status" value="1"/>
</dbReference>
<evidence type="ECO:0000259" key="2">
    <source>
        <dbReference type="Pfam" id="PF04424"/>
    </source>
</evidence>
<feature type="compositionally biased region" description="Basic residues" evidence="1">
    <location>
        <begin position="399"/>
        <end position="408"/>
    </location>
</feature>
<dbReference type="InterPro" id="IPR007518">
    <property type="entry name" value="MINDY"/>
</dbReference>
<proteinExistence type="predicted"/>
<dbReference type="InterPro" id="IPR033979">
    <property type="entry name" value="MINDY_domain"/>
</dbReference>
<feature type="region of interest" description="Disordered" evidence="1">
    <location>
        <begin position="324"/>
        <end position="408"/>
    </location>
</feature>
<gene>
    <name evidence="3" type="ORF">DIURU_004796</name>
</gene>
<dbReference type="Proteomes" id="UP000449547">
    <property type="component" value="Unassembled WGS sequence"/>
</dbReference>
<feature type="compositionally biased region" description="Basic residues" evidence="1">
    <location>
        <begin position="334"/>
        <end position="346"/>
    </location>
</feature>
<comment type="caution">
    <text evidence="3">The sequence shown here is derived from an EMBL/GenBank/DDBJ whole genome shotgun (WGS) entry which is preliminary data.</text>
</comment>
<dbReference type="AlphaFoldDB" id="A0A642UF44"/>
<protein>
    <recommendedName>
        <fullName evidence="2">MINDY deubiquitinase domain-containing protein</fullName>
    </recommendedName>
</protein>
<dbReference type="Pfam" id="PF04424">
    <property type="entry name" value="MINDY_DUB"/>
    <property type="match status" value="1"/>
</dbReference>
<dbReference type="EMBL" id="SWFT01000149">
    <property type="protein sequence ID" value="KAA8897943.1"/>
    <property type="molecule type" value="Genomic_DNA"/>
</dbReference>
<dbReference type="PANTHER" id="PTHR18063:SF6">
    <property type="entry name" value="UBIQUITIN CARBOXYL-TERMINAL HYDROLASE"/>
    <property type="match status" value="1"/>
</dbReference>
<dbReference type="GO" id="GO:0004843">
    <property type="term" value="F:cysteine-type deubiquitinase activity"/>
    <property type="evidence" value="ECO:0007669"/>
    <property type="project" value="InterPro"/>
</dbReference>
<dbReference type="GO" id="GO:0005829">
    <property type="term" value="C:cytosol"/>
    <property type="evidence" value="ECO:0007669"/>
    <property type="project" value="TreeGrafter"/>
</dbReference>
<feature type="domain" description="MINDY deubiquitinase" evidence="2">
    <location>
        <begin position="4"/>
        <end position="293"/>
    </location>
</feature>
<dbReference type="GO" id="GO:0071108">
    <property type="term" value="P:protein K48-linked deubiquitination"/>
    <property type="evidence" value="ECO:0007669"/>
    <property type="project" value="TreeGrafter"/>
</dbReference>
<sequence>MDTSFAVKVIRWTKDYSGDDPFTTPILLQDANGPCPLIALVNSLLIKNDILHHKWHHDWASVPADVKARMARIDEFNQQLMKHATSSQKISLNELLTHLGDLVLFFSQNTMVDIDQVLNQLPRLHTGLDVNPNLINGTFAGNDLASTLFGIFDLKFRHGWCVNQVDPETDEWPHDYNYETTVDTLYRLQTFDRAQDFLLSSDDDAAKQLVNKWLDVNRTQLTNNGLSRLNIDAADDEVLVFFRNNHFNTLYKRGNHEFYLLVTDMSVQKSNKIIWQSLNSISGSDDLFFTGEFYPVLEMDDTNDADTDLAKQLQQEEDAALARKMQDQYDKKPRGMRSRMQIRRKEKGAQDPAPSSMLIDDEDPPEESMIPKPKSMSTPPTKRVVKAASPAAAPAASSSKKKKVCVIM</sequence>
<dbReference type="OMA" id="HTRFSNE"/>
<dbReference type="GO" id="GO:1990380">
    <property type="term" value="F:K48-linked deubiquitinase activity"/>
    <property type="evidence" value="ECO:0007669"/>
    <property type="project" value="InterPro"/>
</dbReference>
<feature type="compositionally biased region" description="Basic and acidic residues" evidence="1">
    <location>
        <begin position="324"/>
        <end position="333"/>
    </location>
</feature>
<dbReference type="GO" id="GO:0071944">
    <property type="term" value="C:cell periphery"/>
    <property type="evidence" value="ECO:0007669"/>
    <property type="project" value="TreeGrafter"/>
</dbReference>
<evidence type="ECO:0000313" key="3">
    <source>
        <dbReference type="EMBL" id="KAA8897943.1"/>
    </source>
</evidence>
<keyword evidence="4" id="KW-1185">Reference proteome</keyword>
<dbReference type="GO" id="GO:0016807">
    <property type="term" value="F:cysteine-type carboxypeptidase activity"/>
    <property type="evidence" value="ECO:0007669"/>
    <property type="project" value="TreeGrafter"/>
</dbReference>
<dbReference type="RefSeq" id="XP_034010200.1">
    <property type="nucleotide sequence ID" value="XM_034157708.1"/>
</dbReference>
<evidence type="ECO:0000256" key="1">
    <source>
        <dbReference type="SAM" id="MobiDB-lite"/>
    </source>
</evidence>
<organism evidence="3 4">
    <name type="scientific">Diutina rugosa</name>
    <name type="common">Yeast</name>
    <name type="synonym">Candida rugosa</name>
    <dbReference type="NCBI Taxonomy" id="5481"/>
    <lineage>
        <taxon>Eukaryota</taxon>
        <taxon>Fungi</taxon>
        <taxon>Dikarya</taxon>
        <taxon>Ascomycota</taxon>
        <taxon>Saccharomycotina</taxon>
        <taxon>Pichiomycetes</taxon>
        <taxon>Debaryomycetaceae</taxon>
        <taxon>Diutina</taxon>
    </lineage>
</organism>
<evidence type="ECO:0000313" key="4">
    <source>
        <dbReference type="Proteomes" id="UP000449547"/>
    </source>
</evidence>
<feature type="compositionally biased region" description="Low complexity" evidence="1">
    <location>
        <begin position="368"/>
        <end position="398"/>
    </location>
</feature>
<name>A0A642UF44_DIURU</name>
<dbReference type="GeneID" id="54783447"/>
<dbReference type="OrthoDB" id="10261212at2759"/>
<dbReference type="VEuPathDB" id="FungiDB:DIURU_004796"/>
<accession>A0A642UF44</accession>